<dbReference type="PANTHER" id="PTHR12631:SF10">
    <property type="entry name" value="BETA-XYLOSIDASE-LIKE PROTEIN-RELATED"/>
    <property type="match status" value="1"/>
</dbReference>
<dbReference type="RefSeq" id="WP_114504231.1">
    <property type="nucleotide sequence ID" value="NZ_CAAGWZ010000032.1"/>
</dbReference>
<evidence type="ECO:0000313" key="1">
    <source>
        <dbReference type="EMBL" id="VGL89201.1"/>
    </source>
</evidence>
<organism evidence="1">
    <name type="scientific">Klebsiella pneumoniae</name>
    <dbReference type="NCBI Taxonomy" id="573"/>
    <lineage>
        <taxon>Bacteria</taxon>
        <taxon>Pseudomonadati</taxon>
        <taxon>Pseudomonadota</taxon>
        <taxon>Gammaproteobacteria</taxon>
        <taxon>Enterobacterales</taxon>
        <taxon>Enterobacteriaceae</taxon>
        <taxon>Klebsiella/Raoultella group</taxon>
        <taxon>Klebsiella</taxon>
        <taxon>Klebsiella pneumoniae complex</taxon>
    </lineage>
</organism>
<name>A0A486QI28_KLEPN</name>
<dbReference type="AlphaFoldDB" id="A0A486QI28"/>
<protein>
    <submittedName>
        <fullName evidence="1">Uncharacterized protein</fullName>
    </submittedName>
</protein>
<dbReference type="Gene3D" id="3.20.20.80">
    <property type="entry name" value="Glycosidases"/>
    <property type="match status" value="1"/>
</dbReference>
<accession>A0A486QI28</accession>
<dbReference type="PANTHER" id="PTHR12631">
    <property type="entry name" value="ALPHA-L-IDURONIDASE"/>
    <property type="match status" value="1"/>
</dbReference>
<sequence length="372" mass="43872">MKYFILFFFCKIAYSMDIGVSVHINDYLGSPSHYFQLTKSCGFNSYRDGMSWNRVEHNINNFNIFPDSMKLDESISSYTSNKTFNMLYVLGYGHKNHTNNDYPQTKEQVDEFIKYVDWVSKRFKGKIKYYEVWNEWLLGTGLRKDRLRPSDDIFIYLVEKSYLTIKKNDPSALVLTGSINPLKKNEYDWMINLLIDGRILPYIDGISVHPYSFMLGKKESSAEYTFEQIDDFQKKMTGVSGRVIPLYVTEFGFPTKGWRGWKTYYLEYQNIIKFLLLSKESGYIHGVWIYDLLDDGTNPSVRDEHFGLYNIDSTPKDNTTVVCKYIRAIRENKIKIHKNNTNEYDLFDNDELLFSWKKGYIYSAKLWGQSLK</sequence>
<gene>
    <name evidence="1" type="ORF">SAMEA4873655_00518</name>
</gene>
<dbReference type="InterPro" id="IPR051923">
    <property type="entry name" value="Glycosyl_Hydrolase_39"/>
</dbReference>
<reference evidence="1" key="1">
    <citation type="submission" date="2019-03" db="EMBL/GenBank/DDBJ databases">
        <authorList>
            <consortium name="Pathogen Informatics"/>
        </authorList>
    </citation>
    <scope>NUCLEOTIDE SEQUENCE</scope>
    <source>
        <strain evidence="1">5012STDY7626459</strain>
    </source>
</reference>
<proteinExistence type="predicted"/>
<dbReference type="SUPFAM" id="SSF51445">
    <property type="entry name" value="(Trans)glycosidases"/>
    <property type="match status" value="1"/>
</dbReference>
<dbReference type="GO" id="GO:0004553">
    <property type="term" value="F:hydrolase activity, hydrolyzing O-glycosyl compounds"/>
    <property type="evidence" value="ECO:0007669"/>
    <property type="project" value="TreeGrafter"/>
</dbReference>
<dbReference type="EMBL" id="CAAHDB010000001">
    <property type="protein sequence ID" value="VGL89201.1"/>
    <property type="molecule type" value="Genomic_DNA"/>
</dbReference>
<dbReference type="InterPro" id="IPR017853">
    <property type="entry name" value="GH"/>
</dbReference>